<gene>
    <name evidence="2" type="ORF">E0H73_26385</name>
</gene>
<feature type="domain" description="AB hydrolase-1" evidence="1">
    <location>
        <begin position="46"/>
        <end position="262"/>
    </location>
</feature>
<dbReference type="PANTHER" id="PTHR43798:SF33">
    <property type="entry name" value="HYDROLASE, PUTATIVE (AFU_ORTHOLOGUE AFUA_2G14860)-RELATED"/>
    <property type="match status" value="1"/>
</dbReference>
<name>A0A4R0KGS3_9ACTN</name>
<dbReference type="SUPFAM" id="SSF53474">
    <property type="entry name" value="alpha/beta-Hydrolases"/>
    <property type="match status" value="1"/>
</dbReference>
<dbReference type="Proteomes" id="UP000291144">
    <property type="component" value="Unassembled WGS sequence"/>
</dbReference>
<dbReference type="PANTHER" id="PTHR43798">
    <property type="entry name" value="MONOACYLGLYCEROL LIPASE"/>
    <property type="match status" value="1"/>
</dbReference>
<reference evidence="2 3" key="1">
    <citation type="submission" date="2019-02" db="EMBL/GenBank/DDBJ databases">
        <title>Kribbella capetownensis sp. nov. and Kribbella speibonae sp. nov., isolated from soil.</title>
        <authorList>
            <person name="Curtis S.M."/>
            <person name="Norton I."/>
            <person name="Everest G.J."/>
            <person name="Meyers P.R."/>
        </authorList>
    </citation>
    <scope>NUCLEOTIDE SEQUENCE [LARGE SCALE GENOMIC DNA]</scope>
    <source>
        <strain evidence="2 3">NRRL B-24813</strain>
    </source>
</reference>
<dbReference type="AlphaFoldDB" id="A0A4R0KGS3"/>
<dbReference type="InterPro" id="IPR050266">
    <property type="entry name" value="AB_hydrolase_sf"/>
</dbReference>
<dbReference type="Gene3D" id="3.40.50.1820">
    <property type="entry name" value="alpha/beta hydrolase"/>
    <property type="match status" value="1"/>
</dbReference>
<sequence length="279" mass="30062">MTTFVAPDGVQLAYRLVGEGEPVVCVPGGMLPSTYLGDLGGLSTYRQLVLVDLRGTGESGGPGDPENWRCDRQVPDLEALREHLGLERMTLLGHSAGASLVTRYAAEYPERIEKLVFATPGTRSVGIDMTADRRRKVLESRKDEPRYAEVSAAFEALQTGEGADWAALHPMSYARWDAETQAHQGFEDSLANFDALRHFNSPEAFDPPATRAALEKVEAPALVLAGALDWGTDTVAAEAFAGVFPQAQLVVLPGVAHHPWLDDAEGFVSTVVRFLGTTG</sequence>
<comment type="caution">
    <text evidence="2">The sequence shown here is derived from an EMBL/GenBank/DDBJ whole genome shotgun (WGS) entry which is preliminary data.</text>
</comment>
<keyword evidence="3" id="KW-1185">Reference proteome</keyword>
<dbReference type="Pfam" id="PF00561">
    <property type="entry name" value="Abhydrolase_1"/>
    <property type="match status" value="1"/>
</dbReference>
<accession>A0A4R0KGS3</accession>
<evidence type="ECO:0000313" key="2">
    <source>
        <dbReference type="EMBL" id="TCC58837.1"/>
    </source>
</evidence>
<dbReference type="EMBL" id="SJKB01000008">
    <property type="protein sequence ID" value="TCC58837.1"/>
    <property type="molecule type" value="Genomic_DNA"/>
</dbReference>
<dbReference type="RefSeq" id="WP_131361124.1">
    <property type="nucleotide sequence ID" value="NZ_SJKB01000008.1"/>
</dbReference>
<dbReference type="InterPro" id="IPR000073">
    <property type="entry name" value="AB_hydrolase_1"/>
</dbReference>
<dbReference type="GO" id="GO:0016020">
    <property type="term" value="C:membrane"/>
    <property type="evidence" value="ECO:0007669"/>
    <property type="project" value="TreeGrafter"/>
</dbReference>
<evidence type="ECO:0000313" key="3">
    <source>
        <dbReference type="Proteomes" id="UP000291144"/>
    </source>
</evidence>
<keyword evidence="2" id="KW-0378">Hydrolase</keyword>
<dbReference type="OrthoDB" id="3771266at2"/>
<dbReference type="InterPro" id="IPR029058">
    <property type="entry name" value="AB_hydrolase_fold"/>
</dbReference>
<protein>
    <submittedName>
        <fullName evidence="2">Alpha/beta hydrolase</fullName>
    </submittedName>
</protein>
<evidence type="ECO:0000259" key="1">
    <source>
        <dbReference type="Pfam" id="PF00561"/>
    </source>
</evidence>
<dbReference type="PRINTS" id="PR00111">
    <property type="entry name" value="ABHYDROLASE"/>
</dbReference>
<proteinExistence type="predicted"/>
<dbReference type="GO" id="GO:0016787">
    <property type="term" value="F:hydrolase activity"/>
    <property type="evidence" value="ECO:0007669"/>
    <property type="project" value="UniProtKB-KW"/>
</dbReference>
<organism evidence="2 3">
    <name type="scientific">Kribbella pittospori</name>
    <dbReference type="NCBI Taxonomy" id="722689"/>
    <lineage>
        <taxon>Bacteria</taxon>
        <taxon>Bacillati</taxon>
        <taxon>Actinomycetota</taxon>
        <taxon>Actinomycetes</taxon>
        <taxon>Propionibacteriales</taxon>
        <taxon>Kribbellaceae</taxon>
        <taxon>Kribbella</taxon>
    </lineage>
</organism>